<proteinExistence type="predicted"/>
<dbReference type="Proteomes" id="UP000053859">
    <property type="component" value="Unassembled WGS sequence"/>
</dbReference>
<dbReference type="InterPro" id="IPR042099">
    <property type="entry name" value="ANL_N_sf"/>
</dbReference>
<reference evidence="1" key="1">
    <citation type="journal article" date="2015" name="Genome Announc.">
        <title>Draft Genome Sequence of Thiostrepton-Producing Streptomyces azureus ATCC 14921.</title>
        <authorList>
            <person name="Sakihara K."/>
            <person name="Maeda J."/>
            <person name="Tashiro K."/>
            <person name="Fujino Y."/>
            <person name="Kuhara S."/>
            <person name="Ohshima T."/>
            <person name="Ogata S."/>
            <person name="Doi K."/>
        </authorList>
    </citation>
    <scope>NUCLEOTIDE SEQUENCE [LARGE SCALE GENOMIC DNA]</scope>
    <source>
        <strain evidence="1">ATCC14921</strain>
    </source>
</reference>
<accession>A0A0K8PTS0</accession>
<dbReference type="EMBL" id="DF968367">
    <property type="protein sequence ID" value="GAP51272.1"/>
    <property type="molecule type" value="Genomic_DNA"/>
</dbReference>
<keyword evidence="1" id="KW-0436">Ligase</keyword>
<evidence type="ECO:0000313" key="2">
    <source>
        <dbReference type="Proteomes" id="UP000053859"/>
    </source>
</evidence>
<dbReference type="GO" id="GO:0016874">
    <property type="term" value="F:ligase activity"/>
    <property type="evidence" value="ECO:0007669"/>
    <property type="project" value="UniProtKB-KW"/>
</dbReference>
<dbReference type="Gene3D" id="3.40.50.12780">
    <property type="entry name" value="N-terminal domain of ligase-like"/>
    <property type="match status" value="1"/>
</dbReference>
<evidence type="ECO:0000313" key="1">
    <source>
        <dbReference type="EMBL" id="GAP51272.1"/>
    </source>
</evidence>
<protein>
    <submittedName>
        <fullName evidence="1">AMP-ligase</fullName>
    </submittedName>
</protein>
<dbReference type="SUPFAM" id="SSF56801">
    <property type="entry name" value="Acetyl-CoA synthetase-like"/>
    <property type="match status" value="1"/>
</dbReference>
<gene>
    <name evidence="1" type="ORF">SAZU_6133</name>
</gene>
<dbReference type="AlphaFoldDB" id="A0A0K8PTS0"/>
<organism evidence="1 2">
    <name type="scientific">Streptomyces azureus</name>
    <dbReference type="NCBI Taxonomy" id="146537"/>
    <lineage>
        <taxon>Bacteria</taxon>
        <taxon>Bacillati</taxon>
        <taxon>Actinomycetota</taxon>
        <taxon>Actinomycetes</taxon>
        <taxon>Kitasatosporales</taxon>
        <taxon>Streptomycetaceae</taxon>
        <taxon>Streptomyces</taxon>
    </lineage>
</organism>
<name>A0A0K8PTS0_STRAJ</name>
<sequence>MLGLTTVAPQVDHLAPARTPPRHLVGPLLRHGAGIVLGSPAVLGLIAGHCARHGLTLPSVRRVLSFGAPLRPRLVELLSKALPSMQGCCGGPPVR</sequence>
<keyword evidence="2" id="KW-1185">Reference proteome</keyword>
<dbReference type="PATRIC" id="fig|146537.3.peg.6448"/>